<evidence type="ECO:0000259" key="1">
    <source>
        <dbReference type="Pfam" id="PF06985"/>
    </source>
</evidence>
<dbReference type="OrthoDB" id="2234722at2759"/>
<dbReference type="PANTHER" id="PTHR24148:SF64">
    <property type="entry name" value="HETEROKARYON INCOMPATIBILITY DOMAIN-CONTAINING PROTEIN"/>
    <property type="match status" value="1"/>
</dbReference>
<dbReference type="PANTHER" id="PTHR24148">
    <property type="entry name" value="ANKYRIN REPEAT DOMAIN-CONTAINING PROTEIN 39 HOMOLOG-RELATED"/>
    <property type="match status" value="1"/>
</dbReference>
<evidence type="ECO:0000313" key="2">
    <source>
        <dbReference type="EMBL" id="CDS10908.1"/>
    </source>
</evidence>
<accession>A0A077WV51</accession>
<gene>
    <name evidence="2" type="ORF">LRAMOSA11394</name>
</gene>
<feature type="domain" description="Heterokaryon incompatibility" evidence="1">
    <location>
        <begin position="19"/>
        <end position="163"/>
    </location>
</feature>
<dbReference type="EMBL" id="LK023344">
    <property type="protein sequence ID" value="CDS10908.1"/>
    <property type="molecule type" value="Genomic_DNA"/>
</dbReference>
<reference evidence="2" key="1">
    <citation type="journal article" date="2014" name="Genome Announc.">
        <title>De novo whole-genome sequence and genome annotation of Lichtheimia ramosa.</title>
        <authorList>
            <person name="Linde J."/>
            <person name="Schwartze V."/>
            <person name="Binder U."/>
            <person name="Lass-Florl C."/>
            <person name="Voigt K."/>
            <person name="Horn F."/>
        </authorList>
    </citation>
    <scope>NUCLEOTIDE SEQUENCE</scope>
    <source>
        <strain evidence="2">JMRC FSU:6197</strain>
    </source>
</reference>
<protein>
    <recommendedName>
        <fullName evidence="1">Heterokaryon incompatibility domain-containing protein</fullName>
    </recommendedName>
</protein>
<dbReference type="Pfam" id="PF06985">
    <property type="entry name" value="HET"/>
    <property type="match status" value="1"/>
</dbReference>
<organism evidence="2">
    <name type="scientific">Lichtheimia ramosa</name>
    <dbReference type="NCBI Taxonomy" id="688394"/>
    <lineage>
        <taxon>Eukaryota</taxon>
        <taxon>Fungi</taxon>
        <taxon>Fungi incertae sedis</taxon>
        <taxon>Mucoromycota</taxon>
        <taxon>Mucoromycotina</taxon>
        <taxon>Mucoromycetes</taxon>
        <taxon>Mucorales</taxon>
        <taxon>Lichtheimiaceae</taxon>
        <taxon>Lichtheimia</taxon>
    </lineage>
</organism>
<name>A0A077WV51_9FUNG</name>
<dbReference type="InterPro" id="IPR052895">
    <property type="entry name" value="HetReg/Transcr_Mod"/>
</dbReference>
<dbReference type="AlphaFoldDB" id="A0A077WV51"/>
<sequence>MTIFTPSMHQMTSFQEQNFYALSHVWGIEPNECMWDVSDFIIDEEGTPVKPIPMRPEKRKTLLNLLKANPGYWWMDVLCSRSDTPPMIMSGVYGRCKKCFAMIDCPTEDIEYFSRNKDQLDHVLCDEQLMHEPATQNVIKETWQRGRSIDASRWFKRVWTLQEAILPSCVVLFSELSDTYTDESTVLLDSLIHYHLQMKKWQVDDMLLNMTLFDKDPVRANVVPGRHLELLVIFFNKLSTSKRSCYFAVDYVYGILGVLGFDIPRQENADVAWKHFIAYLDHIVHQTYQGVDMSLHDNSSIHVSEKARQFSLTEAKNLGQVFDTLLEVNIDCPCMDCSVIKYRILNA</sequence>
<proteinExistence type="predicted"/>
<dbReference type="InterPro" id="IPR010730">
    <property type="entry name" value="HET"/>
</dbReference>